<comment type="similarity">
    <text evidence="1">Belongs to the AB hydrolase superfamily.</text>
</comment>
<keyword evidence="5" id="KW-1185">Reference proteome</keyword>
<dbReference type="KEGG" id="pib:BBD41_01105"/>
<dbReference type="EMBL" id="CP016809">
    <property type="protein sequence ID" value="ANY71295.1"/>
    <property type="molecule type" value="Genomic_DNA"/>
</dbReference>
<dbReference type="PRINTS" id="PR00111">
    <property type="entry name" value="ABHYDROLASE"/>
</dbReference>
<reference evidence="4 5" key="2">
    <citation type="submission" date="2016-12" db="EMBL/GenBank/DDBJ databases">
        <title>Genome sequencing and description of Paenibacillus sp. nov. from high altitude lake in the Indian Trans- Himalayas.</title>
        <authorList>
            <person name="Kiran S."/>
            <person name="Swarnkar M.K."/>
            <person name="Rana A."/>
            <person name="Tewari R."/>
            <person name="Gulati A."/>
        </authorList>
    </citation>
    <scope>NUCLEOTIDE SEQUENCE [LARGE SCALE GENOMIC DNA]</scope>
    <source>
        <strain evidence="4 5">IHBB 9951</strain>
    </source>
</reference>
<evidence type="ECO:0000313" key="5">
    <source>
        <dbReference type="Proteomes" id="UP000189059"/>
    </source>
</evidence>
<feature type="domain" description="AB hydrolase-1" evidence="2">
    <location>
        <begin position="22"/>
        <end position="260"/>
    </location>
</feature>
<evidence type="ECO:0000313" key="4">
    <source>
        <dbReference type="EMBL" id="OOC61344.1"/>
    </source>
</evidence>
<protein>
    <submittedName>
        <fullName evidence="3">Sigma factor SigB regulation protein RsbQ</fullName>
    </submittedName>
</protein>
<accession>A0A1B2DUA8</accession>
<sequence>MDSQQILIRNNVKVTGYGTKALIFAHGFGCDQNMWRFVAPAFEEKYKVVLFDFVGSGKSDIQAYDPNRYHDLNGYAQDILDICSALELKDAILVGHSVGATIGLLASIQRPEYFERLVLIGPSACYMNDLPDYIGGFEREDLVALLDMMDQNYQGWASYLAPVIMGNADRPELSEELELSFCATDPKAARLFAEATFLSDYRQELGKATVPSLILQCSDDVIAPMEAGAFVHQQIKGSEFRLMDATGHCPHLSHPEETIQLINEYLASTEPVPESELHA</sequence>
<dbReference type="Pfam" id="PF12697">
    <property type="entry name" value="Abhydrolase_6"/>
    <property type="match status" value="1"/>
</dbReference>
<dbReference type="EMBL" id="MRVI01000001">
    <property type="protein sequence ID" value="OOC61344.1"/>
    <property type="molecule type" value="Genomic_DNA"/>
</dbReference>
<evidence type="ECO:0000256" key="1">
    <source>
        <dbReference type="ARBA" id="ARBA00008645"/>
    </source>
</evidence>
<dbReference type="AlphaFoldDB" id="A0A1B2DUA8"/>
<dbReference type="SUPFAM" id="SSF53474">
    <property type="entry name" value="alpha/beta-Hydrolases"/>
    <property type="match status" value="1"/>
</dbReference>
<dbReference type="Gene3D" id="3.40.50.1820">
    <property type="entry name" value="alpha/beta hydrolase"/>
    <property type="match status" value="1"/>
</dbReference>
<dbReference type="OrthoDB" id="9780932at2"/>
<evidence type="ECO:0000259" key="2">
    <source>
        <dbReference type="Pfam" id="PF12697"/>
    </source>
</evidence>
<dbReference type="InterPro" id="IPR000073">
    <property type="entry name" value="AB_hydrolase_1"/>
</dbReference>
<name>A0A1B2DUA8_9BACL</name>
<organism evidence="3">
    <name type="scientific">Paenibacillus ihbetae</name>
    <dbReference type="NCBI Taxonomy" id="1870820"/>
    <lineage>
        <taxon>Bacteria</taxon>
        <taxon>Bacillati</taxon>
        <taxon>Bacillota</taxon>
        <taxon>Bacilli</taxon>
        <taxon>Bacillales</taxon>
        <taxon>Paenibacillaceae</taxon>
        <taxon>Paenibacillus</taxon>
    </lineage>
</organism>
<evidence type="ECO:0000313" key="3">
    <source>
        <dbReference type="EMBL" id="ANY71295.1"/>
    </source>
</evidence>
<gene>
    <name evidence="4" type="ORF">BBD40_05250</name>
    <name evidence="3" type="ORF">BBD41_01105</name>
</gene>
<proteinExistence type="inferred from homology"/>
<reference evidence="3" key="1">
    <citation type="submission" date="2016-08" db="EMBL/GenBank/DDBJ databases">
        <title>Complete Genome Seqeunce of Paenibacillus sp. nov. IHBB 9852 from high altitute lake of Indian trans-Himalayas.</title>
        <authorList>
            <person name="Kiran S."/>
            <person name="Swarnkar M.K."/>
            <person name="Rana A."/>
            <person name="Tewari R."/>
            <person name="Gulati A."/>
        </authorList>
    </citation>
    <scope>NUCLEOTIDE SEQUENCE [LARGE SCALE GENOMIC DNA]</scope>
    <source>
        <strain evidence="3">IHBB 9852</strain>
    </source>
</reference>
<dbReference type="Proteomes" id="UP000189059">
    <property type="component" value="Unassembled WGS sequence"/>
</dbReference>
<dbReference type="InterPro" id="IPR029058">
    <property type="entry name" value="AB_hydrolase_fold"/>
</dbReference>
<dbReference type="RefSeq" id="WP_077566015.1">
    <property type="nucleotide sequence ID" value="NZ_CP016809.1"/>
</dbReference>
<dbReference type="PANTHER" id="PTHR43039">
    <property type="entry name" value="ESTERASE-RELATED"/>
    <property type="match status" value="1"/>
</dbReference>